<dbReference type="Proteomes" id="UP001046870">
    <property type="component" value="Chromosome 11"/>
</dbReference>
<dbReference type="GO" id="GO:0031295">
    <property type="term" value="P:T cell costimulation"/>
    <property type="evidence" value="ECO:0007669"/>
    <property type="project" value="TreeGrafter"/>
</dbReference>
<keyword evidence="14" id="KW-1185">Reference proteome</keyword>
<dbReference type="GO" id="GO:0006955">
    <property type="term" value="P:immune response"/>
    <property type="evidence" value="ECO:0007669"/>
    <property type="project" value="TreeGrafter"/>
</dbReference>
<keyword evidence="3" id="KW-0812">Transmembrane</keyword>
<dbReference type="PANTHER" id="PTHR25466">
    <property type="entry name" value="T-LYMPHOCYTE ACTIVATION ANTIGEN"/>
    <property type="match status" value="1"/>
</dbReference>
<accession>A0A9D3PYQ4</accession>
<feature type="signal peptide" evidence="11">
    <location>
        <begin position="1"/>
        <end position="26"/>
    </location>
</feature>
<keyword evidence="5" id="KW-1133">Transmembrane helix</keyword>
<gene>
    <name evidence="13" type="ORF">MATL_G00145160</name>
</gene>
<feature type="chain" id="PRO_5038998136" description="Ig-like domain-containing protein" evidence="11">
    <location>
        <begin position="27"/>
        <end position="194"/>
    </location>
</feature>
<dbReference type="InterPro" id="IPR007110">
    <property type="entry name" value="Ig-like_dom"/>
</dbReference>
<dbReference type="Pfam" id="PF07686">
    <property type="entry name" value="V-set"/>
    <property type="match status" value="1"/>
</dbReference>
<dbReference type="InterPro" id="IPR013783">
    <property type="entry name" value="Ig-like_fold"/>
</dbReference>
<dbReference type="PANTHER" id="PTHR25466:SF11">
    <property type="entry name" value="GALECTIN 17-RELATED"/>
    <property type="match status" value="1"/>
</dbReference>
<dbReference type="GO" id="GO:0007166">
    <property type="term" value="P:cell surface receptor signaling pathway"/>
    <property type="evidence" value="ECO:0007669"/>
    <property type="project" value="TreeGrafter"/>
</dbReference>
<dbReference type="GO" id="GO:0071222">
    <property type="term" value="P:cellular response to lipopolysaccharide"/>
    <property type="evidence" value="ECO:0007669"/>
    <property type="project" value="TreeGrafter"/>
</dbReference>
<keyword evidence="10" id="KW-0393">Immunoglobulin domain</keyword>
<dbReference type="Gene3D" id="2.60.40.10">
    <property type="entry name" value="Immunoglobulins"/>
    <property type="match status" value="2"/>
</dbReference>
<evidence type="ECO:0000256" key="2">
    <source>
        <dbReference type="ARBA" id="ARBA00022475"/>
    </source>
</evidence>
<keyword evidence="2" id="KW-1003">Cell membrane</keyword>
<dbReference type="SUPFAM" id="SSF48726">
    <property type="entry name" value="Immunoglobulin"/>
    <property type="match status" value="1"/>
</dbReference>
<evidence type="ECO:0000256" key="8">
    <source>
        <dbReference type="ARBA" id="ARBA00023170"/>
    </source>
</evidence>
<evidence type="ECO:0000256" key="3">
    <source>
        <dbReference type="ARBA" id="ARBA00022692"/>
    </source>
</evidence>
<evidence type="ECO:0000259" key="12">
    <source>
        <dbReference type="PROSITE" id="PS50835"/>
    </source>
</evidence>
<organism evidence="13 14">
    <name type="scientific">Megalops atlanticus</name>
    <name type="common">Tarpon</name>
    <name type="synonym">Clupea gigantea</name>
    <dbReference type="NCBI Taxonomy" id="7932"/>
    <lineage>
        <taxon>Eukaryota</taxon>
        <taxon>Metazoa</taxon>
        <taxon>Chordata</taxon>
        <taxon>Craniata</taxon>
        <taxon>Vertebrata</taxon>
        <taxon>Euteleostomi</taxon>
        <taxon>Actinopterygii</taxon>
        <taxon>Neopterygii</taxon>
        <taxon>Teleostei</taxon>
        <taxon>Elopiformes</taxon>
        <taxon>Megalopidae</taxon>
        <taxon>Megalops</taxon>
    </lineage>
</organism>
<name>A0A9D3PYQ4_MEGAT</name>
<evidence type="ECO:0000256" key="1">
    <source>
        <dbReference type="ARBA" id="ARBA00004251"/>
    </source>
</evidence>
<keyword evidence="4 11" id="KW-0732">Signal</keyword>
<dbReference type="OrthoDB" id="9898017at2759"/>
<dbReference type="InterPro" id="IPR036179">
    <property type="entry name" value="Ig-like_dom_sf"/>
</dbReference>
<evidence type="ECO:0000256" key="4">
    <source>
        <dbReference type="ARBA" id="ARBA00022729"/>
    </source>
</evidence>
<keyword evidence="8" id="KW-0675">Receptor</keyword>
<dbReference type="InterPro" id="IPR051713">
    <property type="entry name" value="T-cell_Activation_Regulation"/>
</dbReference>
<protein>
    <recommendedName>
        <fullName evidence="12">Ig-like domain-containing protein</fullName>
    </recommendedName>
</protein>
<dbReference type="InterPro" id="IPR013106">
    <property type="entry name" value="Ig_V-set"/>
</dbReference>
<dbReference type="GO" id="GO:0042102">
    <property type="term" value="P:positive regulation of T cell proliferation"/>
    <property type="evidence" value="ECO:0007669"/>
    <property type="project" value="TreeGrafter"/>
</dbReference>
<evidence type="ECO:0000256" key="7">
    <source>
        <dbReference type="ARBA" id="ARBA00023157"/>
    </source>
</evidence>
<comment type="caution">
    <text evidence="13">The sequence shown here is derived from an EMBL/GenBank/DDBJ whole genome shotgun (WGS) entry which is preliminary data.</text>
</comment>
<keyword evidence="9" id="KW-0325">Glycoprotein</keyword>
<reference evidence="13" key="1">
    <citation type="submission" date="2021-01" db="EMBL/GenBank/DDBJ databases">
        <authorList>
            <person name="Zahm M."/>
            <person name="Roques C."/>
            <person name="Cabau C."/>
            <person name="Klopp C."/>
            <person name="Donnadieu C."/>
            <person name="Jouanno E."/>
            <person name="Lampietro C."/>
            <person name="Louis A."/>
            <person name="Herpin A."/>
            <person name="Echchiki A."/>
            <person name="Berthelot C."/>
            <person name="Parey E."/>
            <person name="Roest-Crollius H."/>
            <person name="Braasch I."/>
            <person name="Postlethwait J."/>
            <person name="Bobe J."/>
            <person name="Montfort J."/>
            <person name="Bouchez O."/>
            <person name="Begum T."/>
            <person name="Mejri S."/>
            <person name="Adams A."/>
            <person name="Chen W.-J."/>
            <person name="Guiguen Y."/>
        </authorList>
    </citation>
    <scope>NUCLEOTIDE SEQUENCE</scope>
    <source>
        <strain evidence="13">YG-15Mar2019-1</strain>
        <tissue evidence="13">Brain</tissue>
    </source>
</reference>
<proteinExistence type="predicted"/>
<evidence type="ECO:0000313" key="14">
    <source>
        <dbReference type="Proteomes" id="UP001046870"/>
    </source>
</evidence>
<evidence type="ECO:0000313" key="13">
    <source>
        <dbReference type="EMBL" id="KAG7468633.1"/>
    </source>
</evidence>
<evidence type="ECO:0000256" key="6">
    <source>
        <dbReference type="ARBA" id="ARBA00023136"/>
    </source>
</evidence>
<comment type="subcellular location">
    <subcellularLocation>
        <location evidence="1">Cell membrane</location>
        <topology evidence="1">Single-pass type I membrane protein</topology>
    </subcellularLocation>
</comment>
<dbReference type="AlphaFoldDB" id="A0A9D3PYQ4"/>
<sequence>MALQWVGLKILCLLFSLAVSPSMVLPVVVNGTMGASVTLPCEGSAYSHSSTPDVLWKTSDGVIVADFLQDIDNIYFKDRVKFNREGIKTRNFSITINPTFLSDEDNYKCVCRNCKKTILANVHLTVCAPPLKKSVSASIGDSVTLPCFSHVNRQTARDKLFVQWKRGDKLVLELSSGMFKTKLLDPLFLKLRVM</sequence>
<dbReference type="InterPro" id="IPR003599">
    <property type="entry name" value="Ig_sub"/>
</dbReference>
<dbReference type="EMBL" id="JAFDVH010000011">
    <property type="protein sequence ID" value="KAG7468633.1"/>
    <property type="molecule type" value="Genomic_DNA"/>
</dbReference>
<feature type="domain" description="Ig-like" evidence="12">
    <location>
        <begin position="21"/>
        <end position="125"/>
    </location>
</feature>
<keyword evidence="6" id="KW-0472">Membrane</keyword>
<evidence type="ECO:0000256" key="10">
    <source>
        <dbReference type="ARBA" id="ARBA00023319"/>
    </source>
</evidence>
<dbReference type="GO" id="GO:0042130">
    <property type="term" value="P:negative regulation of T cell proliferation"/>
    <property type="evidence" value="ECO:0007669"/>
    <property type="project" value="TreeGrafter"/>
</dbReference>
<evidence type="ECO:0000256" key="5">
    <source>
        <dbReference type="ARBA" id="ARBA00022989"/>
    </source>
</evidence>
<keyword evidence="7" id="KW-1015">Disulfide bond</keyword>
<evidence type="ECO:0000256" key="9">
    <source>
        <dbReference type="ARBA" id="ARBA00023180"/>
    </source>
</evidence>
<dbReference type="PROSITE" id="PS50835">
    <property type="entry name" value="IG_LIKE"/>
    <property type="match status" value="1"/>
</dbReference>
<evidence type="ECO:0000256" key="11">
    <source>
        <dbReference type="SAM" id="SignalP"/>
    </source>
</evidence>
<dbReference type="GO" id="GO:0009897">
    <property type="term" value="C:external side of plasma membrane"/>
    <property type="evidence" value="ECO:0007669"/>
    <property type="project" value="TreeGrafter"/>
</dbReference>
<dbReference type="SMART" id="SM00409">
    <property type="entry name" value="IG"/>
    <property type="match status" value="1"/>
</dbReference>